<evidence type="ECO:0000256" key="1">
    <source>
        <dbReference type="SAM" id="MobiDB-lite"/>
    </source>
</evidence>
<dbReference type="EMBL" id="CAKOGP040001747">
    <property type="protein sequence ID" value="CAJ1948313.1"/>
    <property type="molecule type" value="Genomic_DNA"/>
</dbReference>
<organism evidence="3 4">
    <name type="scientific">Cylindrotheca closterium</name>
    <dbReference type="NCBI Taxonomy" id="2856"/>
    <lineage>
        <taxon>Eukaryota</taxon>
        <taxon>Sar</taxon>
        <taxon>Stramenopiles</taxon>
        <taxon>Ochrophyta</taxon>
        <taxon>Bacillariophyta</taxon>
        <taxon>Bacillariophyceae</taxon>
        <taxon>Bacillariophycidae</taxon>
        <taxon>Bacillariales</taxon>
        <taxon>Bacillariaceae</taxon>
        <taxon>Cylindrotheca</taxon>
    </lineage>
</organism>
<gene>
    <name evidence="3" type="ORF">CYCCA115_LOCUS11554</name>
</gene>
<reference evidence="3" key="1">
    <citation type="submission" date="2023-08" db="EMBL/GenBank/DDBJ databases">
        <authorList>
            <person name="Audoor S."/>
            <person name="Bilcke G."/>
        </authorList>
    </citation>
    <scope>NUCLEOTIDE SEQUENCE</scope>
</reference>
<name>A0AAD2JGZ7_9STRA</name>
<proteinExistence type="predicted"/>
<evidence type="ECO:0000313" key="3">
    <source>
        <dbReference type="EMBL" id="CAJ1948313.1"/>
    </source>
</evidence>
<dbReference type="CDD" id="cd02440">
    <property type="entry name" value="AdoMet_MTases"/>
    <property type="match status" value="1"/>
</dbReference>
<keyword evidence="4" id="KW-1185">Reference proteome</keyword>
<evidence type="ECO:0000259" key="2">
    <source>
        <dbReference type="Pfam" id="PF13649"/>
    </source>
</evidence>
<evidence type="ECO:0000313" key="4">
    <source>
        <dbReference type="Proteomes" id="UP001295423"/>
    </source>
</evidence>
<feature type="compositionally biased region" description="Low complexity" evidence="1">
    <location>
        <begin position="7"/>
        <end position="20"/>
    </location>
</feature>
<feature type="domain" description="Methyltransferase" evidence="2">
    <location>
        <begin position="63"/>
        <end position="158"/>
    </location>
</feature>
<dbReference type="Pfam" id="PF13649">
    <property type="entry name" value="Methyltransf_25"/>
    <property type="match status" value="1"/>
</dbReference>
<dbReference type="InterPro" id="IPR041698">
    <property type="entry name" value="Methyltransf_25"/>
</dbReference>
<dbReference type="Proteomes" id="UP001295423">
    <property type="component" value="Unassembled WGS sequence"/>
</dbReference>
<protein>
    <recommendedName>
        <fullName evidence="2">Methyltransferase domain-containing protein</fullName>
    </recommendedName>
</protein>
<feature type="region of interest" description="Disordered" evidence="1">
    <location>
        <begin position="1"/>
        <end position="21"/>
    </location>
</feature>
<dbReference type="PANTHER" id="PTHR43591">
    <property type="entry name" value="METHYLTRANSFERASE"/>
    <property type="match status" value="1"/>
</dbReference>
<comment type="caution">
    <text evidence="3">The sequence shown here is derived from an EMBL/GenBank/DDBJ whole genome shotgun (WGS) entry which is preliminary data.</text>
</comment>
<accession>A0AAD2JGZ7</accession>
<sequence>MTSTLGNNSDNSNNNNNNKNVLDTQKFYSADVVSQYAGMMASEIPKYQPDFERLLKDLPDGPILDTAVGTGHMLEALLKMDPNRSICGSDLSPDMVEHAKSRLTGALFVKCADMSKLQGVVDDESVIAVLNNFALHHVAKETAKECFMEWARVLKSNGRLLVSCWEGSGEMDFGDMIGDKEVFCSRWSKDQIGNWATAAGMKLIYDREFLEEDFGSQNTYYAIYEK</sequence>
<dbReference type="InterPro" id="IPR029063">
    <property type="entry name" value="SAM-dependent_MTases_sf"/>
</dbReference>
<dbReference type="AlphaFoldDB" id="A0AAD2JGZ7"/>
<dbReference type="SUPFAM" id="SSF53335">
    <property type="entry name" value="S-adenosyl-L-methionine-dependent methyltransferases"/>
    <property type="match status" value="1"/>
</dbReference>
<dbReference type="Gene3D" id="3.40.50.150">
    <property type="entry name" value="Vaccinia Virus protein VP39"/>
    <property type="match status" value="1"/>
</dbReference>